<accession>A0ABP0FD89</accession>
<evidence type="ECO:0000313" key="4">
    <source>
        <dbReference type="Proteomes" id="UP001642483"/>
    </source>
</evidence>
<dbReference type="PROSITE" id="PS51184">
    <property type="entry name" value="JMJC"/>
    <property type="match status" value="1"/>
</dbReference>
<evidence type="ECO:0000313" key="3">
    <source>
        <dbReference type="EMBL" id="CAK8677665.1"/>
    </source>
</evidence>
<dbReference type="InterPro" id="IPR003347">
    <property type="entry name" value="JmjC_dom"/>
</dbReference>
<comment type="caution">
    <text evidence="3">The sequence shown here is derived from an EMBL/GenBank/DDBJ whole genome shotgun (WGS) entry which is preliminary data.</text>
</comment>
<dbReference type="PANTHER" id="PTHR12461:SF18">
    <property type="entry name" value="JMJC DOMAIN-CONTAINING PROTEIN"/>
    <property type="match status" value="1"/>
</dbReference>
<gene>
    <name evidence="3" type="ORF">CVLEPA_LOCUS7022</name>
</gene>
<keyword evidence="4" id="KW-1185">Reference proteome</keyword>
<keyword evidence="1" id="KW-0732">Signal</keyword>
<feature type="domain" description="JmjC" evidence="2">
    <location>
        <begin position="124"/>
        <end position="285"/>
    </location>
</feature>
<dbReference type="PROSITE" id="PS00018">
    <property type="entry name" value="EF_HAND_1"/>
    <property type="match status" value="1"/>
</dbReference>
<organism evidence="3 4">
    <name type="scientific">Clavelina lepadiformis</name>
    <name type="common">Light-bulb sea squirt</name>
    <name type="synonym">Ascidia lepadiformis</name>
    <dbReference type="NCBI Taxonomy" id="159417"/>
    <lineage>
        <taxon>Eukaryota</taxon>
        <taxon>Metazoa</taxon>
        <taxon>Chordata</taxon>
        <taxon>Tunicata</taxon>
        <taxon>Ascidiacea</taxon>
        <taxon>Aplousobranchia</taxon>
        <taxon>Clavelinidae</taxon>
        <taxon>Clavelina</taxon>
    </lineage>
</organism>
<feature type="signal peptide" evidence="1">
    <location>
        <begin position="1"/>
        <end position="25"/>
    </location>
</feature>
<proteinExistence type="predicted"/>
<evidence type="ECO:0000259" key="2">
    <source>
        <dbReference type="PROSITE" id="PS51184"/>
    </source>
</evidence>
<sequence>MNAFKSRFILSYIIVVLFLSRAVESHDNLQGHMEPLGSAGSYFDVPLENEFPSTRTFFNNYVVPGIPLIMKGVLVDSTPVKQWNDSFFVSHPDSVEEVIVENVKKENRVKPKVKVPFRDFVTEYKSNDIYMVNEVPQFLRRDVELPEPLQCEAIEKDLIANVMWFSNGGTKSVLHADGYNNVICQYRGSKRVVLINMLTTDDDWDKEIIDKVGAYSGVDVDAVDYMKYPSLARTRYGIVDMSTGDCLFIPLLWYHQVNSFENNLAINIWFVDAGSRHVDLTEERCGIFRSRPTLDQYRFEQENSDAASDYLDSSLVKGSQPPLPIKILLLLKEKKKVSTEDVLKWIKDLRKDLRNPRDLSSRIIATMDINRNGVVDVEDYKRMRKNEQTFLNIADEVDYALNKYIDVQPLELVREQKLKLTRLLVQRGLLTVEKATVFYGKKIMDNGRVLGATKSEL</sequence>
<dbReference type="EMBL" id="CAWYQH010000046">
    <property type="protein sequence ID" value="CAK8677665.1"/>
    <property type="molecule type" value="Genomic_DNA"/>
</dbReference>
<dbReference type="Gene3D" id="2.60.120.650">
    <property type="entry name" value="Cupin"/>
    <property type="match status" value="1"/>
</dbReference>
<evidence type="ECO:0000256" key="1">
    <source>
        <dbReference type="SAM" id="SignalP"/>
    </source>
</evidence>
<feature type="chain" id="PRO_5047240024" description="JmjC domain-containing protein" evidence="1">
    <location>
        <begin position="26"/>
        <end position="457"/>
    </location>
</feature>
<dbReference type="Proteomes" id="UP001642483">
    <property type="component" value="Unassembled WGS sequence"/>
</dbReference>
<dbReference type="Pfam" id="PF13621">
    <property type="entry name" value="Cupin_8"/>
    <property type="match status" value="1"/>
</dbReference>
<reference evidence="3 4" key="1">
    <citation type="submission" date="2024-02" db="EMBL/GenBank/DDBJ databases">
        <authorList>
            <person name="Daric V."/>
            <person name="Darras S."/>
        </authorList>
    </citation>
    <scope>NUCLEOTIDE SEQUENCE [LARGE SCALE GENOMIC DNA]</scope>
</reference>
<dbReference type="InterPro" id="IPR018247">
    <property type="entry name" value="EF_Hand_1_Ca_BS"/>
</dbReference>
<dbReference type="PANTHER" id="PTHR12461">
    <property type="entry name" value="HYPOXIA-INDUCIBLE FACTOR 1 ALPHA INHIBITOR-RELATED"/>
    <property type="match status" value="1"/>
</dbReference>
<dbReference type="SUPFAM" id="SSF51197">
    <property type="entry name" value="Clavaminate synthase-like"/>
    <property type="match status" value="1"/>
</dbReference>
<dbReference type="InterPro" id="IPR041667">
    <property type="entry name" value="Cupin_8"/>
</dbReference>
<name>A0ABP0FD89_CLALP</name>
<protein>
    <recommendedName>
        <fullName evidence="2">JmjC domain-containing protein</fullName>
    </recommendedName>
</protein>